<dbReference type="Pfam" id="PF07683">
    <property type="entry name" value="CobW_C"/>
    <property type="match status" value="1"/>
</dbReference>
<dbReference type="InterPro" id="IPR011629">
    <property type="entry name" value="CobW-like_C"/>
</dbReference>
<comment type="caution">
    <text evidence="3">The sequence shown here is derived from an EMBL/GenBank/DDBJ whole genome shotgun (WGS) entry which is preliminary data.</text>
</comment>
<dbReference type="SUPFAM" id="SSF52540">
    <property type="entry name" value="P-loop containing nucleoside triphosphate hydrolases"/>
    <property type="match status" value="1"/>
</dbReference>
<name>X6NB95_RETFI</name>
<feature type="domain" description="CobW C-terminal" evidence="2">
    <location>
        <begin position="246"/>
        <end position="363"/>
    </location>
</feature>
<dbReference type="SMART" id="SM00833">
    <property type="entry name" value="CobW_C"/>
    <property type="match status" value="1"/>
</dbReference>
<dbReference type="PANTHER" id="PTHR43603:SF1">
    <property type="entry name" value="ZINC-REGULATED GTPASE METALLOPROTEIN ACTIVATOR 1"/>
    <property type="match status" value="1"/>
</dbReference>
<evidence type="ECO:0000313" key="3">
    <source>
        <dbReference type="EMBL" id="ETO22592.1"/>
    </source>
</evidence>
<dbReference type="Proteomes" id="UP000023152">
    <property type="component" value="Unassembled WGS sequence"/>
</dbReference>
<proteinExistence type="predicted"/>
<dbReference type="InterPro" id="IPR027417">
    <property type="entry name" value="P-loop_NTPase"/>
</dbReference>
<feature type="compositionally biased region" description="Basic and acidic residues" evidence="1">
    <location>
        <begin position="54"/>
        <end position="68"/>
    </location>
</feature>
<dbReference type="EMBL" id="ASPP01010608">
    <property type="protein sequence ID" value="ETO22592.1"/>
    <property type="molecule type" value="Genomic_DNA"/>
</dbReference>
<keyword evidence="4" id="KW-1185">Reference proteome</keyword>
<reference evidence="3 4" key="1">
    <citation type="journal article" date="2013" name="Curr. Biol.">
        <title>The Genome of the Foraminiferan Reticulomyxa filosa.</title>
        <authorList>
            <person name="Glockner G."/>
            <person name="Hulsmann N."/>
            <person name="Schleicher M."/>
            <person name="Noegel A.A."/>
            <person name="Eichinger L."/>
            <person name="Gallinger C."/>
            <person name="Pawlowski J."/>
            <person name="Sierra R."/>
            <person name="Euteneuer U."/>
            <person name="Pillet L."/>
            <person name="Moustafa A."/>
            <person name="Platzer M."/>
            <person name="Groth M."/>
            <person name="Szafranski K."/>
            <person name="Schliwa M."/>
        </authorList>
    </citation>
    <scope>NUCLEOTIDE SEQUENCE [LARGE SCALE GENOMIC DNA]</scope>
</reference>
<evidence type="ECO:0000313" key="4">
    <source>
        <dbReference type="Proteomes" id="UP000023152"/>
    </source>
</evidence>
<feature type="compositionally biased region" description="Acidic residues" evidence="1">
    <location>
        <begin position="382"/>
        <end position="415"/>
    </location>
</feature>
<accession>X6NB95</accession>
<dbReference type="OMA" id="WSQAGPN"/>
<dbReference type="Gene3D" id="3.40.50.300">
    <property type="entry name" value="P-loop containing nucleotide triphosphate hydrolases"/>
    <property type="match status" value="1"/>
</dbReference>
<dbReference type="InterPro" id="IPR003495">
    <property type="entry name" value="CobW/HypB/UreG_nucleotide-bd"/>
</dbReference>
<dbReference type="OrthoDB" id="272672at2759"/>
<sequence length="415" mass="47015">MQNGCICCTLREDLLIEIKKLALANKFDYLVIESSGISEPLQVAETFTFGELNKDKKTSEKEEKKESHVPLSSTGTGNAMQILDDIARLDTLVTVIDAKNFEHYISSVQKLSEKYGKQATSTTSSTSNPSDSKQSDNDTTKQVIMTIPPEDERNVAHLLIDQIEFANVLLINKVDLIDNASQIAGIEQLCQKLNPKAKVIKTSYANVSLNEILNTNLFSFVEASQNPGWLKEIRGEHVPETQEYGINSWVYRARKPFHPMKLYMLTTGKQLKGVLRAKGWFWLASKPDICFEWNQAGDMIDFEHGGNWFASLPESEWGVDEETKLKAKKDFEGEHGDRRQEIVLIGGQNMDVKQLKDTLDFCLLSNEEMRLGPEKWKAELQDPFELDFEDDDDEDVEDDEDDDENEDGEAVSDIE</sequence>
<dbReference type="Pfam" id="PF02492">
    <property type="entry name" value="cobW"/>
    <property type="match status" value="2"/>
</dbReference>
<feature type="region of interest" description="Disordered" evidence="1">
    <location>
        <begin position="119"/>
        <end position="140"/>
    </location>
</feature>
<protein>
    <submittedName>
        <fullName evidence="3">CobW/HypB/UreG, nucleotide-binding domain protein</fullName>
    </submittedName>
</protein>
<evidence type="ECO:0000256" key="1">
    <source>
        <dbReference type="SAM" id="MobiDB-lite"/>
    </source>
</evidence>
<dbReference type="AlphaFoldDB" id="X6NB95"/>
<dbReference type="InterPro" id="IPR051927">
    <property type="entry name" value="Zn_Chap_cDPG_Synth"/>
</dbReference>
<organism evidence="3 4">
    <name type="scientific">Reticulomyxa filosa</name>
    <dbReference type="NCBI Taxonomy" id="46433"/>
    <lineage>
        <taxon>Eukaryota</taxon>
        <taxon>Sar</taxon>
        <taxon>Rhizaria</taxon>
        <taxon>Retaria</taxon>
        <taxon>Foraminifera</taxon>
        <taxon>Monothalamids</taxon>
        <taxon>Reticulomyxidae</taxon>
        <taxon>Reticulomyxa</taxon>
    </lineage>
</organism>
<dbReference type="PANTHER" id="PTHR43603">
    <property type="entry name" value="COBW DOMAIN-CONTAINING PROTEIN DDB_G0274527"/>
    <property type="match status" value="1"/>
</dbReference>
<feature type="region of interest" description="Disordered" evidence="1">
    <location>
        <begin position="54"/>
        <end position="76"/>
    </location>
</feature>
<feature type="region of interest" description="Disordered" evidence="1">
    <location>
        <begin position="374"/>
        <end position="415"/>
    </location>
</feature>
<evidence type="ECO:0000259" key="2">
    <source>
        <dbReference type="SMART" id="SM00833"/>
    </source>
</evidence>
<gene>
    <name evidence="3" type="ORF">RFI_14600</name>
</gene>